<gene>
    <name evidence="2" type="ORF">B0H17DRAFT_1214136</name>
</gene>
<dbReference type="Proteomes" id="UP001221757">
    <property type="component" value="Unassembled WGS sequence"/>
</dbReference>
<name>A0AAD7CNP0_MYCRO</name>
<sequence length="53" mass="6016">MDLPPLTPEEIPSFQGAKNARVIIIALFSLTVYEWMITFDDEVDLSHQLLAIL</sequence>
<reference evidence="2" key="1">
    <citation type="submission" date="2023-03" db="EMBL/GenBank/DDBJ databases">
        <title>Massive genome expansion in bonnet fungi (Mycena s.s.) driven by repeated elements and novel gene families across ecological guilds.</title>
        <authorList>
            <consortium name="Lawrence Berkeley National Laboratory"/>
            <person name="Harder C.B."/>
            <person name="Miyauchi S."/>
            <person name="Viragh M."/>
            <person name="Kuo A."/>
            <person name="Thoen E."/>
            <person name="Andreopoulos B."/>
            <person name="Lu D."/>
            <person name="Skrede I."/>
            <person name="Drula E."/>
            <person name="Henrissat B."/>
            <person name="Morin E."/>
            <person name="Kohler A."/>
            <person name="Barry K."/>
            <person name="LaButti K."/>
            <person name="Morin E."/>
            <person name="Salamov A."/>
            <person name="Lipzen A."/>
            <person name="Mereny Z."/>
            <person name="Hegedus B."/>
            <person name="Baldrian P."/>
            <person name="Stursova M."/>
            <person name="Weitz H."/>
            <person name="Taylor A."/>
            <person name="Grigoriev I.V."/>
            <person name="Nagy L.G."/>
            <person name="Martin F."/>
            <person name="Kauserud H."/>
        </authorList>
    </citation>
    <scope>NUCLEOTIDE SEQUENCE</scope>
    <source>
        <strain evidence="2">CBHHK067</strain>
    </source>
</reference>
<keyword evidence="1" id="KW-0812">Transmembrane</keyword>
<protein>
    <submittedName>
        <fullName evidence="2">Uncharacterized protein</fullName>
    </submittedName>
</protein>
<proteinExistence type="predicted"/>
<keyword evidence="1" id="KW-0472">Membrane</keyword>
<keyword evidence="3" id="KW-1185">Reference proteome</keyword>
<feature type="transmembrane region" description="Helical" evidence="1">
    <location>
        <begin position="20"/>
        <end position="39"/>
    </location>
</feature>
<keyword evidence="1" id="KW-1133">Transmembrane helix</keyword>
<accession>A0AAD7CNP0</accession>
<evidence type="ECO:0000313" key="3">
    <source>
        <dbReference type="Proteomes" id="UP001221757"/>
    </source>
</evidence>
<comment type="caution">
    <text evidence="2">The sequence shown here is derived from an EMBL/GenBank/DDBJ whole genome shotgun (WGS) entry which is preliminary data.</text>
</comment>
<evidence type="ECO:0000313" key="2">
    <source>
        <dbReference type="EMBL" id="KAJ7655349.1"/>
    </source>
</evidence>
<evidence type="ECO:0000256" key="1">
    <source>
        <dbReference type="SAM" id="Phobius"/>
    </source>
</evidence>
<dbReference type="AlphaFoldDB" id="A0AAD7CNP0"/>
<dbReference type="EMBL" id="JARKIE010000313">
    <property type="protein sequence ID" value="KAJ7655349.1"/>
    <property type="molecule type" value="Genomic_DNA"/>
</dbReference>
<organism evidence="2 3">
    <name type="scientific">Mycena rosella</name>
    <name type="common">Pink bonnet</name>
    <name type="synonym">Agaricus rosellus</name>
    <dbReference type="NCBI Taxonomy" id="1033263"/>
    <lineage>
        <taxon>Eukaryota</taxon>
        <taxon>Fungi</taxon>
        <taxon>Dikarya</taxon>
        <taxon>Basidiomycota</taxon>
        <taxon>Agaricomycotina</taxon>
        <taxon>Agaricomycetes</taxon>
        <taxon>Agaricomycetidae</taxon>
        <taxon>Agaricales</taxon>
        <taxon>Marasmiineae</taxon>
        <taxon>Mycenaceae</taxon>
        <taxon>Mycena</taxon>
    </lineage>
</organism>